<organism evidence="2 3">
    <name type="scientific">Thalassomonas haliotis</name>
    <dbReference type="NCBI Taxonomy" id="485448"/>
    <lineage>
        <taxon>Bacteria</taxon>
        <taxon>Pseudomonadati</taxon>
        <taxon>Pseudomonadota</taxon>
        <taxon>Gammaproteobacteria</taxon>
        <taxon>Alteromonadales</taxon>
        <taxon>Colwelliaceae</taxon>
        <taxon>Thalassomonas</taxon>
    </lineage>
</organism>
<accession>A0ABY7VJP1</accession>
<reference evidence="2 3" key="1">
    <citation type="journal article" date="2022" name="Mar. Drugs">
        <title>Bioassay-Guided Fractionation Leads to the Detection of Cholic Acid Generated by the Rare Thalassomonas sp.</title>
        <authorList>
            <person name="Pheiffer F."/>
            <person name="Schneider Y.K."/>
            <person name="Hansen E.H."/>
            <person name="Andersen J.H."/>
            <person name="Isaksson J."/>
            <person name="Busche T."/>
            <person name="R C."/>
            <person name="Kalinowski J."/>
            <person name="Zyl L.V."/>
            <person name="Trindade M."/>
        </authorList>
    </citation>
    <scope>NUCLEOTIDE SEQUENCE [LARGE SCALE GENOMIC DNA]</scope>
    <source>
        <strain evidence="2 3">A5K-61T</strain>
    </source>
</reference>
<feature type="signal peptide" evidence="1">
    <location>
        <begin position="1"/>
        <end position="23"/>
    </location>
</feature>
<feature type="chain" id="PRO_5047234456" description="Ig-like domain-containing protein" evidence="1">
    <location>
        <begin position="24"/>
        <end position="139"/>
    </location>
</feature>
<evidence type="ECO:0000256" key="1">
    <source>
        <dbReference type="SAM" id="SignalP"/>
    </source>
</evidence>
<evidence type="ECO:0000313" key="3">
    <source>
        <dbReference type="Proteomes" id="UP001215231"/>
    </source>
</evidence>
<sequence>MLANKKNLLAALVLASCSLAATAADDGVEKYSKLVYLECQGGACTPGSTTPIGAMTVYYKYEAGIPPYSEARLYWRNNVPADIAAGPNLAHTVAGECPAGSVETHLTAKWYLSNFEPVTAIATDCDGKEYFYSVHEFIF</sequence>
<dbReference type="RefSeq" id="WP_274054423.1">
    <property type="nucleotide sequence ID" value="NZ_CP059693.1"/>
</dbReference>
<evidence type="ECO:0000313" key="2">
    <source>
        <dbReference type="EMBL" id="WDE13967.1"/>
    </source>
</evidence>
<keyword evidence="3" id="KW-1185">Reference proteome</keyword>
<keyword evidence="1" id="KW-0732">Signal</keyword>
<name>A0ABY7VJP1_9GAMM</name>
<dbReference type="Proteomes" id="UP001215231">
    <property type="component" value="Chromosome"/>
</dbReference>
<gene>
    <name evidence="2" type="ORF">H3N35_11275</name>
</gene>
<evidence type="ECO:0008006" key="4">
    <source>
        <dbReference type="Google" id="ProtNLM"/>
    </source>
</evidence>
<proteinExistence type="predicted"/>
<protein>
    <recommendedName>
        <fullName evidence="4">Ig-like domain-containing protein</fullName>
    </recommendedName>
</protein>
<dbReference type="PROSITE" id="PS51257">
    <property type="entry name" value="PROKAR_LIPOPROTEIN"/>
    <property type="match status" value="1"/>
</dbReference>
<dbReference type="EMBL" id="CP059693">
    <property type="protein sequence ID" value="WDE13967.1"/>
    <property type="molecule type" value="Genomic_DNA"/>
</dbReference>